<name>A0AAV4RLC2_CAEEX</name>
<feature type="compositionally biased region" description="Polar residues" evidence="1">
    <location>
        <begin position="80"/>
        <end position="93"/>
    </location>
</feature>
<keyword evidence="3" id="KW-1185">Reference proteome</keyword>
<dbReference type="AlphaFoldDB" id="A0AAV4RLC2"/>
<accession>A0AAV4RLC2</accession>
<reference evidence="2 3" key="1">
    <citation type="submission" date="2021-06" db="EMBL/GenBank/DDBJ databases">
        <title>Caerostris extrusa draft genome.</title>
        <authorList>
            <person name="Kono N."/>
            <person name="Arakawa K."/>
        </authorList>
    </citation>
    <scope>NUCLEOTIDE SEQUENCE [LARGE SCALE GENOMIC DNA]</scope>
</reference>
<sequence length="161" mass="17844">MAPNAFLSLPPPLFGSSPIDAGGGINEIRWGADDKISFLVCRSVALFWAEESFKNDVGCFNMIQINIGFKDGEECKRDSTPGSPGPSLSNYITRSDRKQIGGGFRRDLAERQIHDAQGLISWYRISFVGRGSSGEIRFSRRVSHQVKGEKESDDFSENSTY</sequence>
<feature type="region of interest" description="Disordered" evidence="1">
    <location>
        <begin position="73"/>
        <end position="93"/>
    </location>
</feature>
<gene>
    <name evidence="2" type="ORF">CEXT_637601</name>
</gene>
<evidence type="ECO:0000313" key="3">
    <source>
        <dbReference type="Proteomes" id="UP001054945"/>
    </source>
</evidence>
<organism evidence="2 3">
    <name type="scientific">Caerostris extrusa</name>
    <name type="common">Bark spider</name>
    <name type="synonym">Caerostris bankana</name>
    <dbReference type="NCBI Taxonomy" id="172846"/>
    <lineage>
        <taxon>Eukaryota</taxon>
        <taxon>Metazoa</taxon>
        <taxon>Ecdysozoa</taxon>
        <taxon>Arthropoda</taxon>
        <taxon>Chelicerata</taxon>
        <taxon>Arachnida</taxon>
        <taxon>Araneae</taxon>
        <taxon>Araneomorphae</taxon>
        <taxon>Entelegynae</taxon>
        <taxon>Araneoidea</taxon>
        <taxon>Araneidae</taxon>
        <taxon>Caerostris</taxon>
    </lineage>
</organism>
<comment type="caution">
    <text evidence="2">The sequence shown here is derived from an EMBL/GenBank/DDBJ whole genome shotgun (WGS) entry which is preliminary data.</text>
</comment>
<evidence type="ECO:0000256" key="1">
    <source>
        <dbReference type="SAM" id="MobiDB-lite"/>
    </source>
</evidence>
<proteinExistence type="predicted"/>
<evidence type="ECO:0000313" key="2">
    <source>
        <dbReference type="EMBL" id="GIY21546.1"/>
    </source>
</evidence>
<dbReference type="EMBL" id="BPLR01008028">
    <property type="protein sequence ID" value="GIY21546.1"/>
    <property type="molecule type" value="Genomic_DNA"/>
</dbReference>
<dbReference type="Proteomes" id="UP001054945">
    <property type="component" value="Unassembled WGS sequence"/>
</dbReference>
<protein>
    <submittedName>
        <fullName evidence="2">Uncharacterized protein</fullName>
    </submittedName>
</protein>